<dbReference type="EMBL" id="FQ312005">
    <property type="protein sequence ID" value="CBW25783.1"/>
    <property type="molecule type" value="Genomic_DNA"/>
</dbReference>
<dbReference type="PATRIC" id="fig|862908.3.peg.850"/>
<accession>E1WX82</accession>
<dbReference type="InterPro" id="IPR022224">
    <property type="entry name" value="DUF3750"/>
</dbReference>
<evidence type="ECO:0000313" key="2">
    <source>
        <dbReference type="Proteomes" id="UP000008963"/>
    </source>
</evidence>
<gene>
    <name evidence="1" type="ordered locus">BMS_0892</name>
</gene>
<dbReference type="HOGENOM" id="CLU_095595_0_0_7"/>
<dbReference type="KEGG" id="bmx:BMS_0892"/>
<dbReference type="STRING" id="862908.BMS_0892"/>
<proteinExistence type="predicted"/>
<dbReference type="PROSITE" id="PS51257">
    <property type="entry name" value="PROKAR_LIPOPROTEIN"/>
    <property type="match status" value="1"/>
</dbReference>
<evidence type="ECO:0000313" key="1">
    <source>
        <dbReference type="EMBL" id="CBW25783.1"/>
    </source>
</evidence>
<dbReference type="Proteomes" id="UP000008963">
    <property type="component" value="Chromosome"/>
</dbReference>
<reference evidence="2" key="1">
    <citation type="journal article" date="2013" name="ISME J.">
        <title>A small predatory core genome in the divergent marine Bacteriovorax marinus SJ and the terrestrial Bdellovibrio bacteriovorus.</title>
        <authorList>
            <person name="Crossman L.C."/>
            <person name="Chen H."/>
            <person name="Cerdeno-Tarraga A.M."/>
            <person name="Brooks K."/>
            <person name="Quail M.A."/>
            <person name="Pineiro S.A."/>
            <person name="Hobley L."/>
            <person name="Sockett R.E."/>
            <person name="Bentley S.D."/>
            <person name="Parkhill J."/>
            <person name="Williams H.N."/>
            <person name="Stine O.C."/>
        </authorList>
    </citation>
    <scope>NUCLEOTIDE SEQUENCE [LARGE SCALE GENOMIC DNA]</scope>
    <source>
        <strain evidence="2">ATCC BAA-682 / DSM 15412 / SJ</strain>
    </source>
</reference>
<dbReference type="Pfam" id="PF12570">
    <property type="entry name" value="DUF3750"/>
    <property type="match status" value="1"/>
</dbReference>
<name>E1WX82_HALMS</name>
<dbReference type="OrthoDB" id="5292917at2"/>
<sequence>MKVLFLIITLFLSFSCSSKDWRSASRESANIAVKAHLQKEDIFQVYYARAFSWRGYFGIHPWVSWKLAEEQSYTVAQVTSWNIRRSGNAISVAKDLPDRKWYDNDPTLLYEIKGEKAREVIAKTKKLIEDYPHKKVYRLWPGPNSNTFVSHIIRNIEELPLELPSNGIGKDYLEGSDIISSSPSNKGFQFSAYGLFGLTLGVEEGFEVNILGLNFGLDPWRPALKLPFVGRLGFQDKAITDGQ</sequence>
<organism evidence="1 2">
    <name type="scientific">Halobacteriovorax marinus (strain ATCC BAA-682 / DSM 15412 / SJ)</name>
    <name type="common">Bacteriovorax marinus</name>
    <dbReference type="NCBI Taxonomy" id="862908"/>
    <lineage>
        <taxon>Bacteria</taxon>
        <taxon>Pseudomonadati</taxon>
        <taxon>Bdellovibrionota</taxon>
        <taxon>Bacteriovoracia</taxon>
        <taxon>Bacteriovoracales</taxon>
        <taxon>Halobacteriovoraceae</taxon>
        <taxon>Halobacteriovorax</taxon>
    </lineage>
</organism>
<keyword evidence="2" id="KW-1185">Reference proteome</keyword>
<dbReference type="eggNOG" id="ENOG502Z88I">
    <property type="taxonomic scope" value="Bacteria"/>
</dbReference>
<protein>
    <submittedName>
        <fullName evidence="1">Exported protein</fullName>
    </submittedName>
</protein>
<dbReference type="RefSeq" id="WP_014243568.1">
    <property type="nucleotide sequence ID" value="NC_016620.1"/>
</dbReference>
<dbReference type="AlphaFoldDB" id="E1WX82"/>